<dbReference type="SUPFAM" id="SSF103473">
    <property type="entry name" value="MFS general substrate transporter"/>
    <property type="match status" value="1"/>
</dbReference>
<keyword evidence="2" id="KW-0813">Transport</keyword>
<proteinExistence type="predicted"/>
<dbReference type="AlphaFoldDB" id="A0A143PN18"/>
<dbReference type="PANTHER" id="PTHR23513">
    <property type="entry name" value="INTEGRAL MEMBRANE EFFLUX PROTEIN-RELATED"/>
    <property type="match status" value="1"/>
</dbReference>
<feature type="transmembrane region" description="Helical" evidence="7">
    <location>
        <begin position="128"/>
        <end position="149"/>
    </location>
</feature>
<dbReference type="GO" id="GO:0022857">
    <property type="term" value="F:transmembrane transporter activity"/>
    <property type="evidence" value="ECO:0007669"/>
    <property type="project" value="InterPro"/>
</dbReference>
<dbReference type="STRING" id="1855912.LuPra_03098"/>
<evidence type="ECO:0000256" key="1">
    <source>
        <dbReference type="ARBA" id="ARBA00004651"/>
    </source>
</evidence>
<dbReference type="InterPro" id="IPR036259">
    <property type="entry name" value="MFS_trans_sf"/>
</dbReference>
<name>A0A143PN18_LUTPR</name>
<dbReference type="InterPro" id="IPR010290">
    <property type="entry name" value="TM_effector"/>
</dbReference>
<keyword evidence="5 7" id="KW-1133">Transmembrane helix</keyword>
<evidence type="ECO:0000256" key="3">
    <source>
        <dbReference type="ARBA" id="ARBA00022475"/>
    </source>
</evidence>
<keyword evidence="10" id="KW-1185">Reference proteome</keyword>
<feature type="transmembrane region" description="Helical" evidence="7">
    <location>
        <begin position="371"/>
        <end position="391"/>
    </location>
</feature>
<dbReference type="GO" id="GO:0005886">
    <property type="term" value="C:plasma membrane"/>
    <property type="evidence" value="ECO:0007669"/>
    <property type="project" value="UniProtKB-SubCell"/>
</dbReference>
<dbReference type="Gene3D" id="1.20.1250.20">
    <property type="entry name" value="MFS general substrate transporter like domains"/>
    <property type="match status" value="1"/>
</dbReference>
<feature type="transmembrane region" description="Helical" evidence="7">
    <location>
        <begin position="283"/>
        <end position="302"/>
    </location>
</feature>
<dbReference type="KEGG" id="abac:LuPra_03098"/>
<feature type="transmembrane region" description="Helical" evidence="7">
    <location>
        <begin position="69"/>
        <end position="94"/>
    </location>
</feature>
<organism evidence="9 10">
    <name type="scientific">Luteitalea pratensis</name>
    <dbReference type="NCBI Taxonomy" id="1855912"/>
    <lineage>
        <taxon>Bacteria</taxon>
        <taxon>Pseudomonadati</taxon>
        <taxon>Acidobacteriota</taxon>
        <taxon>Vicinamibacteria</taxon>
        <taxon>Vicinamibacterales</taxon>
        <taxon>Vicinamibacteraceae</taxon>
        <taxon>Luteitalea</taxon>
    </lineage>
</organism>
<feature type="transmembrane region" description="Helical" evidence="7">
    <location>
        <begin position="201"/>
        <end position="222"/>
    </location>
</feature>
<dbReference type="InterPro" id="IPR020846">
    <property type="entry name" value="MFS_dom"/>
</dbReference>
<evidence type="ECO:0000313" key="10">
    <source>
        <dbReference type="Proteomes" id="UP000076079"/>
    </source>
</evidence>
<reference evidence="9 10" key="1">
    <citation type="journal article" date="2016" name="Genome Announc.">
        <title>First Complete Genome Sequence of a Subdivision 6 Acidobacterium Strain.</title>
        <authorList>
            <person name="Huang S."/>
            <person name="Vieira S."/>
            <person name="Bunk B."/>
            <person name="Riedel T."/>
            <person name="Sproer C."/>
            <person name="Overmann J."/>
        </authorList>
    </citation>
    <scope>NUCLEOTIDE SEQUENCE [LARGE SCALE GENOMIC DNA]</scope>
    <source>
        <strain evidence="10">DSM 100886 HEG_-6_39</strain>
    </source>
</reference>
<feature type="transmembrane region" description="Helical" evidence="7">
    <location>
        <begin position="333"/>
        <end position="359"/>
    </location>
</feature>
<dbReference type="PANTHER" id="PTHR23513:SF11">
    <property type="entry name" value="STAPHYLOFERRIN A TRANSPORTER"/>
    <property type="match status" value="1"/>
</dbReference>
<evidence type="ECO:0000256" key="5">
    <source>
        <dbReference type="ARBA" id="ARBA00022989"/>
    </source>
</evidence>
<dbReference type="Proteomes" id="UP000076079">
    <property type="component" value="Chromosome"/>
</dbReference>
<evidence type="ECO:0000256" key="6">
    <source>
        <dbReference type="ARBA" id="ARBA00023136"/>
    </source>
</evidence>
<keyword evidence="6 7" id="KW-0472">Membrane</keyword>
<sequence length="424" mass="44975">MSLPPPASPADCATPLPTQGIPGALRRLGAALLSRDFRILWLGAFTSTIGTWMQKIAQSWLVLSLTGSAWYLGLDSFLGELPILLFTLVGGVIADRHNRRLLLISSQVVQLSSATLLALLVWFDVVRIWHVLLLSCLTGFAQAFGGPAYQSLVPSLVPKKDLPNAIALNSIQFNLSRVIGPALAGIAVASVGLAACFGMNALSFLAVIAALIALHVPHVRPVNSMPMLAEMKGGLRYVRDDRTLVSLIIVASASTFLGLPMQTFLPVLAQQVFGQGVDTYSRMMSFSGAGAVTGALAVAWLGRFHGMGKVLLGLQATFSLLVIAVAWSRSVHLTYLLLFAAGLSTIITSSLVTSLVQLVAPDAMRGRVMSIYMVAFRGGMPLGSLVSGALISRIGLPVVLTLNGSLLCLAALYFLTRREGVVRV</sequence>
<dbReference type="RefSeq" id="WP_234800404.1">
    <property type="nucleotide sequence ID" value="NZ_CP015136.1"/>
</dbReference>
<feature type="transmembrane region" description="Helical" evidence="7">
    <location>
        <begin position="309"/>
        <end position="327"/>
    </location>
</feature>
<evidence type="ECO:0000256" key="4">
    <source>
        <dbReference type="ARBA" id="ARBA00022692"/>
    </source>
</evidence>
<keyword evidence="3" id="KW-1003">Cell membrane</keyword>
<reference evidence="10" key="2">
    <citation type="submission" date="2016-04" db="EMBL/GenBank/DDBJ databases">
        <title>First Complete Genome Sequence of a Subdivision 6 Acidobacterium.</title>
        <authorList>
            <person name="Huang S."/>
            <person name="Vieira S."/>
            <person name="Bunk B."/>
            <person name="Riedel T."/>
            <person name="Sproeer C."/>
            <person name="Overmann J."/>
        </authorList>
    </citation>
    <scope>NUCLEOTIDE SEQUENCE [LARGE SCALE GENOMIC DNA]</scope>
    <source>
        <strain evidence="10">DSM 100886 HEG_-6_39</strain>
    </source>
</reference>
<evidence type="ECO:0000256" key="7">
    <source>
        <dbReference type="SAM" id="Phobius"/>
    </source>
</evidence>
<dbReference type="PROSITE" id="PS50850">
    <property type="entry name" value="MFS"/>
    <property type="match status" value="1"/>
</dbReference>
<feature type="transmembrane region" description="Helical" evidence="7">
    <location>
        <begin position="178"/>
        <end position="195"/>
    </location>
</feature>
<accession>A0A143PN18</accession>
<evidence type="ECO:0000313" key="9">
    <source>
        <dbReference type="EMBL" id="AMY09871.1"/>
    </source>
</evidence>
<evidence type="ECO:0000256" key="2">
    <source>
        <dbReference type="ARBA" id="ARBA00022448"/>
    </source>
</evidence>
<feature type="domain" description="Major facilitator superfamily (MFS) profile" evidence="8">
    <location>
        <begin position="36"/>
        <end position="422"/>
    </location>
</feature>
<protein>
    <submittedName>
        <fullName evidence="9">Putative multidrug-efflux transporterc</fullName>
    </submittedName>
</protein>
<feature type="transmembrane region" description="Helical" evidence="7">
    <location>
        <begin position="101"/>
        <end position="122"/>
    </location>
</feature>
<dbReference type="EMBL" id="CP015136">
    <property type="protein sequence ID" value="AMY09871.1"/>
    <property type="molecule type" value="Genomic_DNA"/>
</dbReference>
<feature type="transmembrane region" description="Helical" evidence="7">
    <location>
        <begin position="243"/>
        <end position="263"/>
    </location>
</feature>
<evidence type="ECO:0000259" key="8">
    <source>
        <dbReference type="PROSITE" id="PS50850"/>
    </source>
</evidence>
<dbReference type="Pfam" id="PF05977">
    <property type="entry name" value="MFS_3"/>
    <property type="match status" value="1"/>
</dbReference>
<feature type="transmembrane region" description="Helical" evidence="7">
    <location>
        <begin position="397"/>
        <end position="415"/>
    </location>
</feature>
<keyword evidence="4 7" id="KW-0812">Transmembrane</keyword>
<dbReference type="CDD" id="cd06173">
    <property type="entry name" value="MFS_MefA_like"/>
    <property type="match status" value="1"/>
</dbReference>
<comment type="subcellular location">
    <subcellularLocation>
        <location evidence="1">Cell membrane</location>
        <topology evidence="1">Multi-pass membrane protein</topology>
    </subcellularLocation>
</comment>
<gene>
    <name evidence="9" type="ORF">LuPra_03098</name>
</gene>